<dbReference type="RefSeq" id="WP_285608124.1">
    <property type="nucleotide sequence ID" value="NZ_BSDC01000002.1"/>
</dbReference>
<evidence type="ECO:0000313" key="2">
    <source>
        <dbReference type="EMBL" id="GLH67184.1"/>
    </source>
</evidence>
<evidence type="ECO:0000256" key="1">
    <source>
        <dbReference type="SAM" id="Phobius"/>
    </source>
</evidence>
<keyword evidence="1" id="KW-1133">Transmembrane helix</keyword>
<comment type="caution">
    <text evidence="2">The sequence shown here is derived from an EMBL/GenBank/DDBJ whole genome shotgun (WGS) entry which is preliminary data.</text>
</comment>
<organism evidence="2 3">
    <name type="scientific">Geothrix edaphica</name>
    <dbReference type="NCBI Taxonomy" id="2927976"/>
    <lineage>
        <taxon>Bacteria</taxon>
        <taxon>Pseudomonadati</taxon>
        <taxon>Acidobacteriota</taxon>
        <taxon>Holophagae</taxon>
        <taxon>Holophagales</taxon>
        <taxon>Holophagaceae</taxon>
        <taxon>Geothrix</taxon>
    </lineage>
</organism>
<accession>A0ABQ5PYJ6</accession>
<feature type="transmembrane region" description="Helical" evidence="1">
    <location>
        <begin position="20"/>
        <end position="41"/>
    </location>
</feature>
<keyword evidence="1" id="KW-0472">Membrane</keyword>
<protein>
    <recommendedName>
        <fullName evidence="4">DUF2069 domain-containing protein</fullName>
    </recommendedName>
</protein>
<gene>
    <name evidence="2" type="ORF">GETHED_15480</name>
</gene>
<reference evidence="2" key="1">
    <citation type="journal article" date="2023" name="Antonie Van Leeuwenhoek">
        <title>Mesoterricola silvestris gen. nov., sp. nov., Mesoterricola sediminis sp. nov., Geothrix oryzae sp. nov., Geothrix edaphica sp. nov., Geothrix rubra sp. nov., and Geothrix limicola sp. nov., six novel members of Acidobacteriota isolated from soils.</title>
        <authorList>
            <person name="Itoh H."/>
            <person name="Sugisawa Y."/>
            <person name="Mise K."/>
            <person name="Xu Z."/>
            <person name="Kuniyasu M."/>
            <person name="Ushijima N."/>
            <person name="Kawano K."/>
            <person name="Kobayashi E."/>
            <person name="Shiratori Y."/>
            <person name="Masuda Y."/>
            <person name="Senoo K."/>
        </authorList>
    </citation>
    <scope>NUCLEOTIDE SEQUENCE</scope>
    <source>
        <strain evidence="2">Red802</strain>
    </source>
</reference>
<evidence type="ECO:0000313" key="3">
    <source>
        <dbReference type="Proteomes" id="UP001165044"/>
    </source>
</evidence>
<proteinExistence type="predicted"/>
<sequence length="107" mass="11946">MFVLRRLPALLALLMLGAHFLRFGQLALMLLCLALLAPLFVPRPWAQATARWALALGTVVWLWTLAGGVRTRLAFGEPWLRLALILGAVAAFTAWAAWLLRKQDRRG</sequence>
<feature type="transmembrane region" description="Helical" evidence="1">
    <location>
        <begin position="79"/>
        <end position="100"/>
    </location>
</feature>
<dbReference type="Proteomes" id="UP001165044">
    <property type="component" value="Unassembled WGS sequence"/>
</dbReference>
<feature type="transmembrane region" description="Helical" evidence="1">
    <location>
        <begin position="53"/>
        <end position="73"/>
    </location>
</feature>
<name>A0ABQ5PYJ6_9BACT</name>
<keyword evidence="1" id="KW-0812">Transmembrane</keyword>
<evidence type="ECO:0008006" key="4">
    <source>
        <dbReference type="Google" id="ProtNLM"/>
    </source>
</evidence>
<dbReference type="EMBL" id="BSDC01000002">
    <property type="protein sequence ID" value="GLH67184.1"/>
    <property type="molecule type" value="Genomic_DNA"/>
</dbReference>
<keyword evidence="3" id="KW-1185">Reference proteome</keyword>